<evidence type="ECO:0000313" key="2">
    <source>
        <dbReference type="WBParaSite" id="JU765_v2.g6551.t1"/>
    </source>
</evidence>
<evidence type="ECO:0000313" key="1">
    <source>
        <dbReference type="Proteomes" id="UP000887576"/>
    </source>
</evidence>
<name>A0AC34RGU0_9BILA</name>
<accession>A0AC34RGU0</accession>
<protein>
    <submittedName>
        <fullName evidence="2">ABC transporter domain-containing protein</fullName>
    </submittedName>
</protein>
<reference evidence="2" key="1">
    <citation type="submission" date="2022-11" db="UniProtKB">
        <authorList>
            <consortium name="WormBaseParasite"/>
        </authorList>
    </citation>
    <scope>IDENTIFICATION</scope>
</reference>
<organism evidence="1 2">
    <name type="scientific">Panagrolaimus sp. JU765</name>
    <dbReference type="NCBI Taxonomy" id="591449"/>
    <lineage>
        <taxon>Eukaryota</taxon>
        <taxon>Metazoa</taxon>
        <taxon>Ecdysozoa</taxon>
        <taxon>Nematoda</taxon>
        <taxon>Chromadorea</taxon>
        <taxon>Rhabditida</taxon>
        <taxon>Tylenchina</taxon>
        <taxon>Panagrolaimomorpha</taxon>
        <taxon>Panagrolaimoidea</taxon>
        <taxon>Panagrolaimidae</taxon>
        <taxon>Panagrolaimus</taxon>
    </lineage>
</organism>
<dbReference type="WBParaSite" id="JU765_v2.g6551.t1">
    <property type="protein sequence ID" value="JU765_v2.g6551.t1"/>
    <property type="gene ID" value="JU765_v2.g6551"/>
</dbReference>
<proteinExistence type="predicted"/>
<dbReference type="Proteomes" id="UP000887576">
    <property type="component" value="Unplaced"/>
</dbReference>
<sequence>MPKKVNNAAEQLEKVNLNEEFGEAAAGRTLFSKADLTIAFGRYGLVGLNGMGKTTLLKHIAARKLNIPPNIDVLYCEQENQT</sequence>